<feature type="domain" description="RNase H type-1" evidence="1">
    <location>
        <begin position="30"/>
        <end position="149"/>
    </location>
</feature>
<dbReference type="InterPro" id="IPR044730">
    <property type="entry name" value="RNase_H-like_dom_plant"/>
</dbReference>
<evidence type="ECO:0000259" key="1">
    <source>
        <dbReference type="Pfam" id="PF13456"/>
    </source>
</evidence>
<evidence type="ECO:0000313" key="2">
    <source>
        <dbReference type="EMBL" id="KAK9016157.1"/>
    </source>
</evidence>
<dbReference type="PANTHER" id="PTHR47074:SF61">
    <property type="entry name" value="RNASE H TYPE-1 DOMAIN-CONTAINING PROTEIN"/>
    <property type="match status" value="1"/>
</dbReference>
<reference evidence="2 3" key="1">
    <citation type="journal article" date="2024" name="G3 (Bethesda)">
        <title>Genome assembly of Hibiscus sabdariffa L. provides insights into metabolisms of medicinal natural products.</title>
        <authorList>
            <person name="Kim T."/>
        </authorList>
    </citation>
    <scope>NUCLEOTIDE SEQUENCE [LARGE SCALE GENOMIC DNA]</scope>
    <source>
        <strain evidence="2">TK-2024</strain>
        <tissue evidence="2">Old leaves</tissue>
    </source>
</reference>
<dbReference type="PANTHER" id="PTHR47074">
    <property type="entry name" value="BNAC02G40300D PROTEIN"/>
    <property type="match status" value="1"/>
</dbReference>
<proteinExistence type="predicted"/>
<dbReference type="InterPro" id="IPR052929">
    <property type="entry name" value="RNase_H-like_EbsB-rel"/>
</dbReference>
<dbReference type="Proteomes" id="UP001396334">
    <property type="component" value="Unassembled WGS sequence"/>
</dbReference>
<dbReference type="Gene3D" id="3.30.420.10">
    <property type="entry name" value="Ribonuclease H-like superfamily/Ribonuclease H"/>
    <property type="match status" value="1"/>
</dbReference>
<accession>A0ABR2RTD2</accession>
<dbReference type="SUPFAM" id="SSF53098">
    <property type="entry name" value="Ribonuclease H-like"/>
    <property type="match status" value="1"/>
</dbReference>
<dbReference type="CDD" id="cd06222">
    <property type="entry name" value="RNase_H_like"/>
    <property type="match status" value="1"/>
</dbReference>
<keyword evidence="3" id="KW-1185">Reference proteome</keyword>
<organism evidence="2 3">
    <name type="scientific">Hibiscus sabdariffa</name>
    <name type="common">roselle</name>
    <dbReference type="NCBI Taxonomy" id="183260"/>
    <lineage>
        <taxon>Eukaryota</taxon>
        <taxon>Viridiplantae</taxon>
        <taxon>Streptophyta</taxon>
        <taxon>Embryophyta</taxon>
        <taxon>Tracheophyta</taxon>
        <taxon>Spermatophyta</taxon>
        <taxon>Magnoliopsida</taxon>
        <taxon>eudicotyledons</taxon>
        <taxon>Gunneridae</taxon>
        <taxon>Pentapetalae</taxon>
        <taxon>rosids</taxon>
        <taxon>malvids</taxon>
        <taxon>Malvales</taxon>
        <taxon>Malvaceae</taxon>
        <taxon>Malvoideae</taxon>
        <taxon>Hibiscus</taxon>
    </lineage>
</organism>
<dbReference type="InterPro" id="IPR002156">
    <property type="entry name" value="RNaseH_domain"/>
</dbReference>
<dbReference type="InterPro" id="IPR036397">
    <property type="entry name" value="RNaseH_sf"/>
</dbReference>
<sequence>MDSVRLMASPPAVPMSKRWSPPSTGIVKVNFDVSFDSSTLSSFSGIIIRDNEGEVLAAGCFSHSHVFDSFVAEALACHQALVLVHDLSFRRIIVEGDSLSVIKKVQTLSEDRSLIGMLIKDIKRMLKVFDSISVLFCPRVCNESAHFIVRLGRSSTTPNIPHHIEQIAIKDKWWTVSSQFTGTLL</sequence>
<comment type="caution">
    <text evidence="2">The sequence shown here is derived from an EMBL/GenBank/DDBJ whole genome shotgun (WGS) entry which is preliminary data.</text>
</comment>
<evidence type="ECO:0000313" key="3">
    <source>
        <dbReference type="Proteomes" id="UP001396334"/>
    </source>
</evidence>
<dbReference type="EMBL" id="JBBPBN010000021">
    <property type="protein sequence ID" value="KAK9016157.1"/>
    <property type="molecule type" value="Genomic_DNA"/>
</dbReference>
<dbReference type="InterPro" id="IPR012337">
    <property type="entry name" value="RNaseH-like_sf"/>
</dbReference>
<name>A0ABR2RTD2_9ROSI</name>
<protein>
    <recommendedName>
        <fullName evidence="1">RNase H type-1 domain-containing protein</fullName>
    </recommendedName>
</protein>
<dbReference type="Pfam" id="PF13456">
    <property type="entry name" value="RVT_3"/>
    <property type="match status" value="1"/>
</dbReference>
<gene>
    <name evidence="2" type="ORF">V6N11_007237</name>
</gene>